<comment type="caution">
    <text evidence="2">The sequence shown here is derived from an EMBL/GenBank/DDBJ whole genome shotgun (WGS) entry which is preliminary data.</text>
</comment>
<dbReference type="AlphaFoldDB" id="A0A846QMI5"/>
<gene>
    <name evidence="2" type="ORF">GGQ74_000104</name>
</gene>
<evidence type="ECO:0000259" key="1">
    <source>
        <dbReference type="Pfam" id="PF08241"/>
    </source>
</evidence>
<proteinExistence type="predicted"/>
<dbReference type="NCBIfam" id="NF045667">
    <property type="entry name" value="MTase_DVU1556"/>
    <property type="match status" value="1"/>
</dbReference>
<organism evidence="2 3">
    <name type="scientific">Desulfobaculum xiamenense</name>
    <dbReference type="NCBI Taxonomy" id="995050"/>
    <lineage>
        <taxon>Bacteria</taxon>
        <taxon>Pseudomonadati</taxon>
        <taxon>Thermodesulfobacteriota</taxon>
        <taxon>Desulfovibrionia</taxon>
        <taxon>Desulfovibrionales</taxon>
        <taxon>Desulfovibrionaceae</taxon>
        <taxon>Desulfobaculum</taxon>
    </lineage>
</organism>
<dbReference type="Proteomes" id="UP000580856">
    <property type="component" value="Unassembled WGS sequence"/>
</dbReference>
<dbReference type="Pfam" id="PF08241">
    <property type="entry name" value="Methyltransf_11"/>
    <property type="match status" value="1"/>
</dbReference>
<dbReference type="InterPro" id="IPR013216">
    <property type="entry name" value="Methyltransf_11"/>
</dbReference>
<protein>
    <submittedName>
        <fullName evidence="2">SAM-dependent methyltransferase</fullName>
    </submittedName>
</protein>
<dbReference type="RefSeq" id="WP_167939600.1">
    <property type="nucleotide sequence ID" value="NZ_JAATJA010000001.1"/>
</dbReference>
<dbReference type="InterPro" id="IPR029063">
    <property type="entry name" value="SAM-dependent_MTases_sf"/>
</dbReference>
<keyword evidence="2" id="KW-0489">Methyltransferase</keyword>
<dbReference type="PANTHER" id="PTHR43591:SF24">
    <property type="entry name" value="2-METHOXY-6-POLYPRENYL-1,4-BENZOQUINOL METHYLASE, MITOCHONDRIAL"/>
    <property type="match status" value="1"/>
</dbReference>
<evidence type="ECO:0000313" key="2">
    <source>
        <dbReference type="EMBL" id="NJB66464.1"/>
    </source>
</evidence>
<reference evidence="2 3" key="1">
    <citation type="submission" date="2020-03" db="EMBL/GenBank/DDBJ databases">
        <title>Genomic Encyclopedia of Type Strains, Phase IV (KMG-IV): sequencing the most valuable type-strain genomes for metagenomic binning, comparative biology and taxonomic classification.</title>
        <authorList>
            <person name="Goeker M."/>
        </authorList>
    </citation>
    <scope>NUCLEOTIDE SEQUENCE [LARGE SCALE GENOMIC DNA]</scope>
    <source>
        <strain evidence="2 3">DSM 24233</strain>
    </source>
</reference>
<dbReference type="SUPFAM" id="SSF53335">
    <property type="entry name" value="S-adenosyl-L-methionine-dependent methyltransferases"/>
    <property type="match status" value="1"/>
</dbReference>
<evidence type="ECO:0000313" key="3">
    <source>
        <dbReference type="Proteomes" id="UP000580856"/>
    </source>
</evidence>
<keyword evidence="3" id="KW-1185">Reference proteome</keyword>
<dbReference type="Gene3D" id="3.40.50.150">
    <property type="entry name" value="Vaccinia Virus protein VP39"/>
    <property type="match status" value="1"/>
</dbReference>
<dbReference type="GO" id="GO:0008757">
    <property type="term" value="F:S-adenosylmethionine-dependent methyltransferase activity"/>
    <property type="evidence" value="ECO:0007669"/>
    <property type="project" value="InterPro"/>
</dbReference>
<dbReference type="PANTHER" id="PTHR43591">
    <property type="entry name" value="METHYLTRANSFERASE"/>
    <property type="match status" value="1"/>
</dbReference>
<accession>A0A846QMI5</accession>
<dbReference type="GO" id="GO:0032259">
    <property type="term" value="P:methylation"/>
    <property type="evidence" value="ECO:0007669"/>
    <property type="project" value="UniProtKB-KW"/>
</dbReference>
<keyword evidence="2" id="KW-0808">Transferase</keyword>
<feature type="domain" description="Methyltransferase type 11" evidence="1">
    <location>
        <begin position="48"/>
        <end position="135"/>
    </location>
</feature>
<sequence>MTADGCAQPLWRHPVLRAVAGQTLRPGGLDFTDQAVHLAHIPGDSRVLDLGCGTGATVEHLRSHHALAAVGVDLAIPQGAKKGLPFAQADAQSLPFRDASLGAVICECVLSLLPDQRAALHECRRVLMPGGRLILADLYHRSISTTACTATTTAHSAAKSCVTHALNIDTLRRDLADAGMRVVLLEDHTRLLAELAARMILVGASDILPECPSKRPGYLLLIAVTDGIPTEAHHDDG</sequence>
<dbReference type="EMBL" id="JAATJA010000001">
    <property type="protein sequence ID" value="NJB66464.1"/>
    <property type="molecule type" value="Genomic_DNA"/>
</dbReference>
<name>A0A846QMI5_9BACT</name>
<dbReference type="CDD" id="cd02440">
    <property type="entry name" value="AdoMet_MTases"/>
    <property type="match status" value="1"/>
</dbReference>